<dbReference type="InterPro" id="IPR002491">
    <property type="entry name" value="ABC_transptr_periplasmic_BD"/>
</dbReference>
<dbReference type="PANTHER" id="PTHR30535:SF34">
    <property type="entry name" value="MOLYBDATE-BINDING PROTEIN MOLA"/>
    <property type="match status" value="1"/>
</dbReference>
<dbReference type="PANTHER" id="PTHR30535">
    <property type="entry name" value="VITAMIN B12-BINDING PROTEIN"/>
    <property type="match status" value="1"/>
</dbReference>
<keyword evidence="3" id="KW-0732">Signal</keyword>
<evidence type="ECO:0000256" key="1">
    <source>
        <dbReference type="ARBA" id="ARBA00008814"/>
    </source>
</evidence>
<keyword evidence="6" id="KW-1185">Reference proteome</keyword>
<dbReference type="Gene3D" id="3.40.50.1980">
    <property type="entry name" value="Nitrogenase molybdenum iron protein domain"/>
    <property type="match status" value="2"/>
</dbReference>
<evidence type="ECO:0000259" key="4">
    <source>
        <dbReference type="PROSITE" id="PS50983"/>
    </source>
</evidence>
<gene>
    <name evidence="5" type="ORF">WMQ36_14435</name>
</gene>
<evidence type="ECO:0000256" key="2">
    <source>
        <dbReference type="SAM" id="MobiDB-lite"/>
    </source>
</evidence>
<feature type="chain" id="PRO_5046907539" evidence="3">
    <location>
        <begin position="28"/>
        <end position="447"/>
    </location>
</feature>
<feature type="compositionally biased region" description="Low complexity" evidence="2">
    <location>
        <begin position="55"/>
        <end position="88"/>
    </location>
</feature>
<evidence type="ECO:0000313" key="5">
    <source>
        <dbReference type="EMBL" id="MEQ2426170.1"/>
    </source>
</evidence>
<comment type="caution">
    <text evidence="5">The sequence shown here is derived from an EMBL/GenBank/DDBJ whole genome shotgun (WGS) entry which is preliminary data.</text>
</comment>
<dbReference type="EMBL" id="JBBMFM010000052">
    <property type="protein sequence ID" value="MEQ2426170.1"/>
    <property type="molecule type" value="Genomic_DNA"/>
</dbReference>
<proteinExistence type="inferred from homology"/>
<reference evidence="5 6" key="1">
    <citation type="submission" date="2024-03" db="EMBL/GenBank/DDBJ databases">
        <title>Human intestinal bacterial collection.</title>
        <authorList>
            <person name="Pauvert C."/>
            <person name="Hitch T.C.A."/>
            <person name="Clavel T."/>
        </authorList>
    </citation>
    <scope>NUCLEOTIDE SEQUENCE [LARGE SCALE GENOMIC DNA]</scope>
    <source>
        <strain evidence="5 6">CLA-SR-H021</strain>
    </source>
</reference>
<name>A0ABV1D6Z7_9FIRM</name>
<protein>
    <submittedName>
        <fullName evidence="5">ABC transporter substrate-binding protein</fullName>
    </submittedName>
</protein>
<feature type="domain" description="Fe/B12 periplasmic-binding" evidence="4">
    <location>
        <begin position="125"/>
        <end position="404"/>
    </location>
</feature>
<feature type="compositionally biased region" description="Polar residues" evidence="2">
    <location>
        <begin position="23"/>
        <end position="41"/>
    </location>
</feature>
<dbReference type="PROSITE" id="PS51257">
    <property type="entry name" value="PROKAR_LIPOPROTEIN"/>
    <property type="match status" value="1"/>
</dbReference>
<evidence type="ECO:0000313" key="6">
    <source>
        <dbReference type="Proteomes" id="UP001454086"/>
    </source>
</evidence>
<feature type="region of interest" description="Disordered" evidence="2">
    <location>
        <begin position="23"/>
        <end position="113"/>
    </location>
</feature>
<dbReference type="SUPFAM" id="SSF53807">
    <property type="entry name" value="Helical backbone' metal receptor"/>
    <property type="match status" value="1"/>
</dbReference>
<accession>A0ABV1D6Z7</accession>
<evidence type="ECO:0000256" key="3">
    <source>
        <dbReference type="SAM" id="SignalP"/>
    </source>
</evidence>
<feature type="signal peptide" evidence="3">
    <location>
        <begin position="1"/>
        <end position="27"/>
    </location>
</feature>
<dbReference type="Gene3D" id="1.20.58.2180">
    <property type="match status" value="1"/>
</dbReference>
<organism evidence="5 6">
    <name type="scientific">Enterocloster hominis</name>
    <name type="common">ex Hitch et al. 2024</name>
    <dbReference type="NCBI Taxonomy" id="1917870"/>
    <lineage>
        <taxon>Bacteria</taxon>
        <taxon>Bacillati</taxon>
        <taxon>Bacillota</taxon>
        <taxon>Clostridia</taxon>
        <taxon>Lachnospirales</taxon>
        <taxon>Lachnospiraceae</taxon>
        <taxon>Enterocloster</taxon>
    </lineage>
</organism>
<sequence length="447" mass="48151">MKKLAAVVLSICLGAAGLAGCQSGQQAAGNPVQGQTESSAPGQAEGAGQEEGAGRDQAQGTGGNQAERTGQGQAQAQGTGQDQAEGAASGQNKGKDQAASEGTSGTKIITDHAGNQVEIPRQVNRVVVTDIFPIPSIITVLLGSGEKVVGMNPASMSAAQTGLLGELFPDILNASTDFMNGSDINMEELMKLEPDVVIYSAGSKELGEALRSAGFAAVGISVNKWDYDSIETYDQWINLLSEIFPEKEDTAERVSQYSHKVYEDIQSRVSGLKDGERKNILFLFNYSDTTMVTSGKKFFGQFWCDAVGGRNAAEGVAAENSNAVINMEQVYEWNPDVIFITNFTPAQPEDLYENAIGQDDWSPVKAVQDKNVFKLPLGTYRSYTPSTDTPLTLLWMAKQVYPDLFADVDINKEVKDYYKDMYGVELNDGQVQRMYHPGRDAAAGFKK</sequence>
<dbReference type="Proteomes" id="UP001454086">
    <property type="component" value="Unassembled WGS sequence"/>
</dbReference>
<dbReference type="RefSeq" id="WP_050927283.1">
    <property type="nucleotide sequence ID" value="NZ_JBBMFM010000052.1"/>
</dbReference>
<dbReference type="InterPro" id="IPR050902">
    <property type="entry name" value="ABC_Transporter_SBP"/>
</dbReference>
<dbReference type="Pfam" id="PF01497">
    <property type="entry name" value="Peripla_BP_2"/>
    <property type="match status" value="1"/>
</dbReference>
<comment type="similarity">
    <text evidence="1">Belongs to the bacterial solute-binding protein 8 family.</text>
</comment>
<dbReference type="PROSITE" id="PS50983">
    <property type="entry name" value="FE_B12_PBP"/>
    <property type="match status" value="1"/>
</dbReference>